<comment type="similarity">
    <text evidence="4">Belongs to the CsrA/RsmA family.</text>
</comment>
<keyword evidence="6" id="KW-1185">Reference proteome</keyword>
<comment type="subunit">
    <text evidence="4">Homodimer; the beta-strands of each monomer intercalate to form a hydrophobic core, while the alpha-helices form wings that extend away from the core.</text>
</comment>
<evidence type="ECO:0000256" key="1">
    <source>
        <dbReference type="ARBA" id="ARBA00022490"/>
    </source>
</evidence>
<dbReference type="GO" id="GO:0006109">
    <property type="term" value="P:regulation of carbohydrate metabolic process"/>
    <property type="evidence" value="ECO:0007669"/>
    <property type="project" value="InterPro"/>
</dbReference>
<comment type="subcellular location">
    <subcellularLocation>
        <location evidence="4">Cytoplasm</location>
    </subcellularLocation>
</comment>
<keyword evidence="3 4" id="KW-0694">RNA-binding</keyword>
<dbReference type="GO" id="GO:0045947">
    <property type="term" value="P:negative regulation of translational initiation"/>
    <property type="evidence" value="ECO:0007669"/>
    <property type="project" value="UniProtKB-UniRule"/>
</dbReference>
<protein>
    <recommendedName>
        <fullName evidence="4">Translational regulator CsrA</fullName>
    </recommendedName>
</protein>
<evidence type="ECO:0000256" key="2">
    <source>
        <dbReference type="ARBA" id="ARBA00022845"/>
    </source>
</evidence>
<keyword evidence="4" id="KW-0678">Repressor</keyword>
<keyword evidence="2 4" id="KW-0810">Translation regulation</keyword>
<evidence type="ECO:0000256" key="3">
    <source>
        <dbReference type="ARBA" id="ARBA00022884"/>
    </source>
</evidence>
<keyword evidence="4" id="KW-1005">Bacterial flagellum biogenesis</keyword>
<dbReference type="GO" id="GO:0006402">
    <property type="term" value="P:mRNA catabolic process"/>
    <property type="evidence" value="ECO:0007669"/>
    <property type="project" value="InterPro"/>
</dbReference>
<evidence type="ECO:0000313" key="5">
    <source>
        <dbReference type="EMBL" id="QDU75797.1"/>
    </source>
</evidence>
<dbReference type="GO" id="GO:1902208">
    <property type="term" value="P:regulation of bacterial-type flagellum assembly"/>
    <property type="evidence" value="ECO:0007669"/>
    <property type="project" value="UniProtKB-UniRule"/>
</dbReference>
<dbReference type="GO" id="GO:0048027">
    <property type="term" value="F:mRNA 5'-UTR binding"/>
    <property type="evidence" value="ECO:0007669"/>
    <property type="project" value="UniProtKB-UniRule"/>
</dbReference>
<dbReference type="Gene3D" id="2.60.40.4380">
    <property type="entry name" value="Translational regulator CsrA"/>
    <property type="match status" value="1"/>
</dbReference>
<dbReference type="Pfam" id="PF02599">
    <property type="entry name" value="CsrA"/>
    <property type="match status" value="1"/>
</dbReference>
<keyword evidence="1 4" id="KW-0963">Cytoplasm</keyword>
<dbReference type="HAMAP" id="MF_00167">
    <property type="entry name" value="CsrA"/>
    <property type="match status" value="1"/>
</dbReference>
<evidence type="ECO:0000256" key="4">
    <source>
        <dbReference type="HAMAP-Rule" id="MF_00167"/>
    </source>
</evidence>
<dbReference type="InterPro" id="IPR003751">
    <property type="entry name" value="CsrA"/>
</dbReference>
<gene>
    <name evidence="5" type="primary">csrA_1</name>
    <name evidence="4" type="synonym">csrA</name>
    <name evidence="5" type="ORF">Pan97_28390</name>
</gene>
<dbReference type="GO" id="GO:0005829">
    <property type="term" value="C:cytosol"/>
    <property type="evidence" value="ECO:0007669"/>
    <property type="project" value="TreeGrafter"/>
</dbReference>
<comment type="function">
    <text evidence="4">A translational regulator that binds mRNA to regulate translation initiation and/or mRNA stability. Usually binds in the 5'-UTR at or near the Shine-Dalgarno sequence preventing ribosome-binding, thus repressing translation. Its main target seems to be the major flagellin gene, while its function is anatagonized by FliW.</text>
</comment>
<dbReference type="EMBL" id="CP036289">
    <property type="protein sequence ID" value="QDU75797.1"/>
    <property type="molecule type" value="Genomic_DNA"/>
</dbReference>
<dbReference type="PANTHER" id="PTHR34984:SF1">
    <property type="entry name" value="CARBON STORAGE REGULATOR"/>
    <property type="match status" value="1"/>
</dbReference>
<accession>A0A518C994</accession>
<dbReference type="RefSeq" id="WP_144973442.1">
    <property type="nucleotide sequence ID" value="NZ_CP036289.1"/>
</dbReference>
<reference evidence="6" key="1">
    <citation type="submission" date="2019-02" db="EMBL/GenBank/DDBJ databases">
        <title>Deep-cultivation of Planctomycetes and their phenomic and genomic characterization uncovers novel biology.</title>
        <authorList>
            <person name="Wiegand S."/>
            <person name="Jogler M."/>
            <person name="Boedeker C."/>
            <person name="Pinto D."/>
            <person name="Vollmers J."/>
            <person name="Rivas-Marin E."/>
            <person name="Kohn T."/>
            <person name="Peeters S.H."/>
            <person name="Heuer A."/>
            <person name="Rast P."/>
            <person name="Oberbeckmann S."/>
            <person name="Bunk B."/>
            <person name="Jeske O."/>
            <person name="Meyerdierks A."/>
            <person name="Storesund J.E."/>
            <person name="Kallscheuer N."/>
            <person name="Luecker S."/>
            <person name="Lage O.M."/>
            <person name="Pohl T."/>
            <person name="Merkel B.J."/>
            <person name="Hornburger P."/>
            <person name="Mueller R.-W."/>
            <person name="Bruemmer F."/>
            <person name="Labrenz M."/>
            <person name="Spormann A.M."/>
            <person name="Op den Camp H."/>
            <person name="Overmann J."/>
            <person name="Amann R."/>
            <person name="Jetten M.S.M."/>
            <person name="Mascher T."/>
            <person name="Medema M.H."/>
            <person name="Devos D.P."/>
            <person name="Kaster A.-K."/>
            <person name="Ovreas L."/>
            <person name="Rohde M."/>
            <person name="Galperin M.Y."/>
            <person name="Jogler C."/>
        </authorList>
    </citation>
    <scope>NUCLEOTIDE SEQUENCE [LARGE SCALE GENOMIC DNA]</scope>
    <source>
        <strain evidence="6">Pan97</strain>
    </source>
</reference>
<dbReference type="AlphaFoldDB" id="A0A518C994"/>
<sequence>MLVLSRKASQIIHIGADVTVKVLGVSGNTVRLGIEAPTEVSILRGELRDDVGQQDSDESLPGSIQVHPTPKPGLQFALENVPASVIQVP</sequence>
<dbReference type="SUPFAM" id="SSF117130">
    <property type="entry name" value="CsrA-like"/>
    <property type="match status" value="1"/>
</dbReference>
<dbReference type="KEGG" id="bvo:Pan97_28390"/>
<name>A0A518C994_9BACT</name>
<dbReference type="OrthoDB" id="289081at2"/>
<dbReference type="PANTHER" id="PTHR34984">
    <property type="entry name" value="CARBON STORAGE REGULATOR"/>
    <property type="match status" value="1"/>
</dbReference>
<dbReference type="GO" id="GO:0044781">
    <property type="term" value="P:bacterial-type flagellum organization"/>
    <property type="evidence" value="ECO:0007669"/>
    <property type="project" value="UniProtKB-KW"/>
</dbReference>
<dbReference type="Proteomes" id="UP000318626">
    <property type="component" value="Chromosome"/>
</dbReference>
<proteinExistence type="inferred from homology"/>
<organism evidence="5 6">
    <name type="scientific">Bremerella volcania</name>
    <dbReference type="NCBI Taxonomy" id="2527984"/>
    <lineage>
        <taxon>Bacteria</taxon>
        <taxon>Pseudomonadati</taxon>
        <taxon>Planctomycetota</taxon>
        <taxon>Planctomycetia</taxon>
        <taxon>Pirellulales</taxon>
        <taxon>Pirellulaceae</taxon>
        <taxon>Bremerella</taxon>
    </lineage>
</organism>
<dbReference type="InterPro" id="IPR036107">
    <property type="entry name" value="CsrA_sf"/>
</dbReference>
<evidence type="ECO:0000313" key="6">
    <source>
        <dbReference type="Proteomes" id="UP000318626"/>
    </source>
</evidence>